<organism evidence="1 2">
    <name type="scientific">Mycena maculata</name>
    <dbReference type="NCBI Taxonomy" id="230809"/>
    <lineage>
        <taxon>Eukaryota</taxon>
        <taxon>Fungi</taxon>
        <taxon>Dikarya</taxon>
        <taxon>Basidiomycota</taxon>
        <taxon>Agaricomycotina</taxon>
        <taxon>Agaricomycetes</taxon>
        <taxon>Agaricomycetidae</taxon>
        <taxon>Agaricales</taxon>
        <taxon>Marasmiineae</taxon>
        <taxon>Mycenaceae</taxon>
        <taxon>Mycena</taxon>
    </lineage>
</organism>
<accession>A0AAD7P1W2</accession>
<sequence>MSHPTEKDPFLALGIYRAPHGMSQQEFDARMESFLGAMGALSVVQESLLKLEMMSANNLFDEHIKRFGMPASAPHPTTVFKAVSETLEHMLQVYRDPQVRKLLEAAGEFSHPRGASFFSVDVLEKMKKSGGQDSIHVIGLFQPPLHLTKEQYARKFDALVDSIVAHPTIQQNLLGYTAWVPNNIMDTSLKDLGISAVEPPFIILLESENWDLMMEVARDVEVQKIIAGGNEDFGFHSDSSSFAVDIVTKFERE</sequence>
<evidence type="ECO:0000313" key="2">
    <source>
        <dbReference type="Proteomes" id="UP001215280"/>
    </source>
</evidence>
<name>A0AAD7P1W2_9AGAR</name>
<protein>
    <submittedName>
        <fullName evidence="1">Uncharacterized protein</fullName>
    </submittedName>
</protein>
<reference evidence="1" key="1">
    <citation type="submission" date="2023-03" db="EMBL/GenBank/DDBJ databases">
        <title>Massive genome expansion in bonnet fungi (Mycena s.s.) driven by repeated elements and novel gene families across ecological guilds.</title>
        <authorList>
            <consortium name="Lawrence Berkeley National Laboratory"/>
            <person name="Harder C.B."/>
            <person name="Miyauchi S."/>
            <person name="Viragh M."/>
            <person name="Kuo A."/>
            <person name="Thoen E."/>
            <person name="Andreopoulos B."/>
            <person name="Lu D."/>
            <person name="Skrede I."/>
            <person name="Drula E."/>
            <person name="Henrissat B."/>
            <person name="Morin E."/>
            <person name="Kohler A."/>
            <person name="Barry K."/>
            <person name="LaButti K."/>
            <person name="Morin E."/>
            <person name="Salamov A."/>
            <person name="Lipzen A."/>
            <person name="Mereny Z."/>
            <person name="Hegedus B."/>
            <person name="Baldrian P."/>
            <person name="Stursova M."/>
            <person name="Weitz H."/>
            <person name="Taylor A."/>
            <person name="Grigoriev I.V."/>
            <person name="Nagy L.G."/>
            <person name="Martin F."/>
            <person name="Kauserud H."/>
        </authorList>
    </citation>
    <scope>NUCLEOTIDE SEQUENCE</scope>
    <source>
        <strain evidence="1">CBHHK188m</strain>
    </source>
</reference>
<keyword evidence="2" id="KW-1185">Reference proteome</keyword>
<dbReference type="EMBL" id="JARJLG010000001">
    <property type="protein sequence ID" value="KAJ7784996.1"/>
    <property type="molecule type" value="Genomic_DNA"/>
</dbReference>
<dbReference type="AlphaFoldDB" id="A0AAD7P1W2"/>
<comment type="caution">
    <text evidence="1">The sequence shown here is derived from an EMBL/GenBank/DDBJ whole genome shotgun (WGS) entry which is preliminary data.</text>
</comment>
<proteinExistence type="predicted"/>
<dbReference type="Proteomes" id="UP001215280">
    <property type="component" value="Unassembled WGS sequence"/>
</dbReference>
<gene>
    <name evidence="1" type="ORF">DFH07DRAFT_786455</name>
</gene>
<evidence type="ECO:0000313" key="1">
    <source>
        <dbReference type="EMBL" id="KAJ7784996.1"/>
    </source>
</evidence>